<accession>A0A348AG93</accession>
<dbReference type="InterPro" id="IPR016181">
    <property type="entry name" value="Acyl_CoA_acyltransferase"/>
</dbReference>
<dbReference type="AlphaFoldDB" id="A0A348AG93"/>
<dbReference type="SUPFAM" id="SSF51206">
    <property type="entry name" value="cAMP-binding domain-like"/>
    <property type="match status" value="1"/>
</dbReference>
<dbReference type="SUPFAM" id="SSF55729">
    <property type="entry name" value="Acyl-CoA N-acyltransferases (Nat)"/>
    <property type="match status" value="1"/>
</dbReference>
<dbReference type="CDD" id="cd00038">
    <property type="entry name" value="CAP_ED"/>
    <property type="match status" value="1"/>
</dbReference>
<dbReference type="RefSeq" id="WP_126306560.1">
    <property type="nucleotide sequence ID" value="NZ_AP018449.1"/>
</dbReference>
<evidence type="ECO:0000313" key="3">
    <source>
        <dbReference type="Proteomes" id="UP000276437"/>
    </source>
</evidence>
<evidence type="ECO:0000259" key="1">
    <source>
        <dbReference type="PROSITE" id="PS50042"/>
    </source>
</evidence>
<dbReference type="EMBL" id="AP018449">
    <property type="protein sequence ID" value="BBB90091.1"/>
    <property type="molecule type" value="Genomic_DNA"/>
</dbReference>
<dbReference type="SMART" id="SM00100">
    <property type="entry name" value="cNMP"/>
    <property type="match status" value="1"/>
</dbReference>
<gene>
    <name evidence="2" type="ORF">MAMMFC1_00739</name>
</gene>
<sequence>MGKEGLLNKENYMVPRNDEVSIHVAHSQAEKREIYKFRYRVLAEGMGKFIKKNKQNFGMISDCMDEYSQLLYAQSNLGIIGTLRVMFGNMGQFPQDLTKTFYMEKFQTLVDGSNQTFCLATKLSIEKKYRGSQVLYMLTAKAYEMIRTNHVKFTFTGCNPHLIPLYEQLGFRKFSRNFTDPGYGLLVPLIMVVEDVEHFRAVRSPFYRVARELSNDNQWGQAFLHAFPEAARYINSQLIRKDDLWKIVTKKLGESPLAAVPLLAGLSQDESAVLLHSGVVVTCYEADCLVSPGEVSNEVFILLTGALLTDSAGVQRLIQPGESFGGTGLTEPRPQYATISAAADSEVLVIPRQGFERFCRRQPQAGHQIIRNLRLTMPVGMHPVRLKAVKGGMGRE</sequence>
<dbReference type="Proteomes" id="UP000276437">
    <property type="component" value="Chromosome"/>
</dbReference>
<dbReference type="InterPro" id="IPR054597">
    <property type="entry name" value="FeeM_cat"/>
</dbReference>
<dbReference type="PROSITE" id="PS50042">
    <property type="entry name" value="CNMP_BINDING_3"/>
    <property type="match status" value="1"/>
</dbReference>
<organism evidence="2 3">
    <name type="scientific">Methylomusa anaerophila</name>
    <dbReference type="NCBI Taxonomy" id="1930071"/>
    <lineage>
        <taxon>Bacteria</taxon>
        <taxon>Bacillati</taxon>
        <taxon>Bacillota</taxon>
        <taxon>Negativicutes</taxon>
        <taxon>Selenomonadales</taxon>
        <taxon>Sporomusaceae</taxon>
        <taxon>Methylomusa</taxon>
    </lineage>
</organism>
<dbReference type="InterPro" id="IPR000595">
    <property type="entry name" value="cNMP-bd_dom"/>
</dbReference>
<feature type="domain" description="Cyclic nucleotide-binding" evidence="1">
    <location>
        <begin position="262"/>
        <end position="358"/>
    </location>
</feature>
<dbReference type="Gene3D" id="3.40.630.30">
    <property type="match status" value="1"/>
</dbReference>
<reference evidence="2 3" key="1">
    <citation type="journal article" date="2018" name="Int. J. Syst. Evol. Microbiol.">
        <title>Methylomusa anaerophila gen. nov., sp. nov., an anaerobic methanol-utilizing bacterium isolated from a microbial fuel cell.</title>
        <authorList>
            <person name="Amano N."/>
            <person name="Yamamuro A."/>
            <person name="Miyahara M."/>
            <person name="Kouzuma A."/>
            <person name="Abe T."/>
            <person name="Watanabe K."/>
        </authorList>
    </citation>
    <scope>NUCLEOTIDE SEQUENCE [LARGE SCALE GENOMIC DNA]</scope>
    <source>
        <strain evidence="2 3">MMFC1</strain>
    </source>
</reference>
<proteinExistence type="predicted"/>
<evidence type="ECO:0000313" key="2">
    <source>
        <dbReference type="EMBL" id="BBB90091.1"/>
    </source>
</evidence>
<dbReference type="KEGG" id="mana:MAMMFC1_00739"/>
<dbReference type="Pfam" id="PF00027">
    <property type="entry name" value="cNMP_binding"/>
    <property type="match status" value="1"/>
</dbReference>
<protein>
    <submittedName>
        <fullName evidence="2">Cyclic nucleotide-binding domain protein</fullName>
    </submittedName>
</protein>
<dbReference type="OrthoDB" id="1673783at2"/>
<dbReference type="InterPro" id="IPR014710">
    <property type="entry name" value="RmlC-like_jellyroll"/>
</dbReference>
<keyword evidence="3" id="KW-1185">Reference proteome</keyword>
<dbReference type="InterPro" id="IPR018490">
    <property type="entry name" value="cNMP-bd_dom_sf"/>
</dbReference>
<dbReference type="Pfam" id="PF21926">
    <property type="entry name" value="FeeM"/>
    <property type="match status" value="1"/>
</dbReference>
<name>A0A348AG93_9FIRM</name>
<dbReference type="Gene3D" id="2.60.120.10">
    <property type="entry name" value="Jelly Rolls"/>
    <property type="match status" value="1"/>
</dbReference>